<gene>
    <name evidence="4" type="ORF">SAMN04487752_1519</name>
</gene>
<protein>
    <submittedName>
        <fullName evidence="4">Enoyl-CoA hydratase</fullName>
    </submittedName>
</protein>
<dbReference type="OrthoDB" id="9775794at2"/>
<dbReference type="InterPro" id="IPR001753">
    <property type="entry name" value="Enoyl-CoA_hydra/iso"/>
</dbReference>
<evidence type="ECO:0000256" key="2">
    <source>
        <dbReference type="ARBA" id="ARBA00023239"/>
    </source>
</evidence>
<dbReference type="EMBL" id="FNJW01000008">
    <property type="protein sequence ID" value="SDQ26792.1"/>
    <property type="molecule type" value="Genomic_DNA"/>
</dbReference>
<dbReference type="PANTHER" id="PTHR11941">
    <property type="entry name" value="ENOYL-COA HYDRATASE-RELATED"/>
    <property type="match status" value="1"/>
</dbReference>
<keyword evidence="5" id="KW-1185">Reference proteome</keyword>
<dbReference type="Proteomes" id="UP000199481">
    <property type="component" value="Unassembled WGS sequence"/>
</dbReference>
<dbReference type="PANTHER" id="PTHR11941:SF54">
    <property type="entry name" value="ENOYL-COA HYDRATASE, MITOCHONDRIAL"/>
    <property type="match status" value="1"/>
</dbReference>
<sequence>MTEYNTLTLEKAEGIATLTINRPKMLNALSQEVLEEVSVALDEVEKDGAIRVLIVTGSGTKAFVAGADIKEMKEKNAVEGTIFSSLGNAVFSKLEQLRQPTIAAVNGFALGGGCELALACDIRIGAENAKFGQPEVGLGIIPGFGGTQRLPRLVGTGKAKELIYTGANVAAAEAYRIGLLNKVVAVEDLLEETKAMAEKIIKNSPLGVEGSKKSINQGMQMSIQQGLALESEVFGALFATEDQKEGMTAFVEKRNAQFENK</sequence>
<dbReference type="FunFam" id="3.90.226.10:FF:000009">
    <property type="entry name" value="Carnitinyl-CoA dehydratase"/>
    <property type="match status" value="1"/>
</dbReference>
<proteinExistence type="inferred from homology"/>
<evidence type="ECO:0000313" key="4">
    <source>
        <dbReference type="EMBL" id="SDQ26792.1"/>
    </source>
</evidence>
<evidence type="ECO:0000256" key="3">
    <source>
        <dbReference type="RuleBase" id="RU003707"/>
    </source>
</evidence>
<dbReference type="InterPro" id="IPR018376">
    <property type="entry name" value="Enoyl-CoA_hyd/isom_CS"/>
</dbReference>
<dbReference type="GO" id="GO:0016836">
    <property type="term" value="F:hydro-lyase activity"/>
    <property type="evidence" value="ECO:0007669"/>
    <property type="project" value="UniProtKB-ARBA"/>
</dbReference>
<dbReference type="Gene3D" id="3.90.226.10">
    <property type="entry name" value="2-enoyl-CoA Hydratase, Chain A, domain 1"/>
    <property type="match status" value="1"/>
</dbReference>
<dbReference type="FunFam" id="1.10.12.10:FF:000001">
    <property type="entry name" value="Probable enoyl-CoA hydratase, mitochondrial"/>
    <property type="match status" value="1"/>
</dbReference>
<organism evidence="4 5">
    <name type="scientific">Carnobacterium viridans</name>
    <dbReference type="NCBI Taxonomy" id="174587"/>
    <lineage>
        <taxon>Bacteria</taxon>
        <taxon>Bacillati</taxon>
        <taxon>Bacillota</taxon>
        <taxon>Bacilli</taxon>
        <taxon>Lactobacillales</taxon>
        <taxon>Carnobacteriaceae</taxon>
        <taxon>Carnobacterium</taxon>
    </lineage>
</organism>
<dbReference type="InterPro" id="IPR014748">
    <property type="entry name" value="Enoyl-CoA_hydra_C"/>
</dbReference>
<dbReference type="SUPFAM" id="SSF52096">
    <property type="entry name" value="ClpP/crotonase"/>
    <property type="match status" value="1"/>
</dbReference>
<accession>A0A1H0ZHA4</accession>
<comment type="similarity">
    <text evidence="1 3">Belongs to the enoyl-CoA hydratase/isomerase family.</text>
</comment>
<dbReference type="RefSeq" id="WP_007721919.1">
    <property type="nucleotide sequence ID" value="NZ_CP084916.1"/>
</dbReference>
<dbReference type="Gene3D" id="1.10.12.10">
    <property type="entry name" value="Lyase 2-enoyl-coa Hydratase, Chain A, domain 2"/>
    <property type="match status" value="1"/>
</dbReference>
<dbReference type="GO" id="GO:0006635">
    <property type="term" value="P:fatty acid beta-oxidation"/>
    <property type="evidence" value="ECO:0007669"/>
    <property type="project" value="TreeGrafter"/>
</dbReference>
<dbReference type="AlphaFoldDB" id="A0A1H0ZHA4"/>
<reference evidence="5" key="1">
    <citation type="submission" date="2016-10" db="EMBL/GenBank/DDBJ databases">
        <authorList>
            <person name="Varghese N."/>
            <person name="Submissions S."/>
        </authorList>
    </citation>
    <scope>NUCLEOTIDE SEQUENCE [LARGE SCALE GENOMIC DNA]</scope>
    <source>
        <strain evidence="5">MPL-11</strain>
    </source>
</reference>
<dbReference type="PROSITE" id="PS00166">
    <property type="entry name" value="ENOYL_COA_HYDRATASE"/>
    <property type="match status" value="1"/>
</dbReference>
<dbReference type="Pfam" id="PF00378">
    <property type="entry name" value="ECH_1"/>
    <property type="match status" value="1"/>
</dbReference>
<keyword evidence="2" id="KW-0456">Lyase</keyword>
<name>A0A1H0ZHA4_9LACT</name>
<dbReference type="CDD" id="cd06558">
    <property type="entry name" value="crotonase-like"/>
    <property type="match status" value="1"/>
</dbReference>
<evidence type="ECO:0000313" key="5">
    <source>
        <dbReference type="Proteomes" id="UP000199481"/>
    </source>
</evidence>
<evidence type="ECO:0000256" key="1">
    <source>
        <dbReference type="ARBA" id="ARBA00005254"/>
    </source>
</evidence>
<dbReference type="InterPro" id="IPR029045">
    <property type="entry name" value="ClpP/crotonase-like_dom_sf"/>
</dbReference>